<accession>A0AC60PMZ4</accession>
<sequence>MDVKPEECAGWLHVKIGKKKNEASEVKPNTRAVRRTMAATTRAARMPEILPEEENKIIVRPRGGLNLARTSVITIMAAIRSAANLTQAETMFDTQCPNVQQNIMVISTPDDLRARRYPGVKEIKIGDRTYEVSAYAAAPNGAVKGVVRGIPIEDSAATITENILTVRNPKARAAQRIGTSTTIIVVFEGPRVPNYVYYGGGMLRCTLYRKYFEVCRGCGKVGHRADVCPTPEAKVCIGCGEETDQAHQCTPKCKLCGGPHITGDRECKNKFKTPYIARRWQWERKELSPVEGAKQEKAGKGIPPKNTAEHFPLLRAPRSRTPTRVASRSRSRSAGGKATWAQVAEPANKEMKTLREANRQQAKKIAEQEETIRRMAADMAAMKEMLQKMVNKNQTAEDEEPAENAEEPPAKRRSPEAGRIRRSEERQDKSEMVIWERMDRLEEGCRSMEGQFNAMGLKNKRATLQQHIRNQKRKPDVIMIQETTSQDPKLSGYRTHAKSLEQNQRGICTFVRRGVNSLEHDSKGDPKLEKQAVEIIVGKESIFLTKVYSNPKQSRQRFKNLFHENLRRAGDSTLVVAGDFNAPHTSLGHQTISYKGRNLIQDATEADLQLITDPRQATLTGRKSTDRDTTPDLVFTNEEETSWANTKEDLGSDHCIVEINVPLKGKTRDLLRATTSASREIETTEETDGKMDSRLAHLIEAKQSICNRWKKQRLNRKLRKKIAELNGAIHEHCTKLSAQQRKLNSMIRKAYKNSLGLFANTSTERMESLGVHNRLEEFKAARQTAQVARLEKTRTGRETLRRLDIEAQASPEDKTVQSGEMKKLDIRPIPRHMHPLHDAGRRQARAQALTKEHADSKGTVHVEAARHGDHFVAAVVRACDCELVTAASVKTQEVRVAEEVAISLAASLPTVSVVFSDSMKAIRNFMAGRVSPEAERTLRRGTKERVVIKWFPAHEAGNAVANAMARALVNRANRPPPYYEPREYGEMLRIYRLDRQELPPPHPNLTRKEARRKEASQEADLPPELKEGIEEEDYEHQLQAVQQITALLERQKPPRALAKT</sequence>
<protein>
    <submittedName>
        <fullName evidence="1">Uncharacterized protein</fullName>
    </submittedName>
</protein>
<dbReference type="EMBL" id="JABSTQ010010247">
    <property type="protein sequence ID" value="KAG0422323.1"/>
    <property type="molecule type" value="Genomic_DNA"/>
</dbReference>
<reference evidence="1 2" key="1">
    <citation type="journal article" date="2020" name="Cell">
        <title>Large-Scale Comparative Analyses of Tick Genomes Elucidate Their Genetic Diversity and Vector Capacities.</title>
        <authorList>
            <consortium name="Tick Genome and Microbiome Consortium (TIGMIC)"/>
            <person name="Jia N."/>
            <person name="Wang J."/>
            <person name="Shi W."/>
            <person name="Du L."/>
            <person name="Sun Y."/>
            <person name="Zhan W."/>
            <person name="Jiang J.F."/>
            <person name="Wang Q."/>
            <person name="Zhang B."/>
            <person name="Ji P."/>
            <person name="Bell-Sakyi L."/>
            <person name="Cui X.M."/>
            <person name="Yuan T.T."/>
            <person name="Jiang B.G."/>
            <person name="Yang W.F."/>
            <person name="Lam T.T."/>
            <person name="Chang Q.C."/>
            <person name="Ding S.J."/>
            <person name="Wang X.J."/>
            <person name="Zhu J.G."/>
            <person name="Ruan X.D."/>
            <person name="Zhao L."/>
            <person name="Wei J.T."/>
            <person name="Ye R.Z."/>
            <person name="Que T.C."/>
            <person name="Du C.H."/>
            <person name="Zhou Y.H."/>
            <person name="Cheng J.X."/>
            <person name="Dai P.F."/>
            <person name="Guo W.B."/>
            <person name="Han X.H."/>
            <person name="Huang E.J."/>
            <person name="Li L.F."/>
            <person name="Wei W."/>
            <person name="Gao Y.C."/>
            <person name="Liu J.Z."/>
            <person name="Shao H.Z."/>
            <person name="Wang X."/>
            <person name="Wang C.C."/>
            <person name="Yang T.C."/>
            <person name="Huo Q.B."/>
            <person name="Li W."/>
            <person name="Chen H.Y."/>
            <person name="Chen S.E."/>
            <person name="Zhou L.G."/>
            <person name="Ni X.B."/>
            <person name="Tian J.H."/>
            <person name="Sheng Y."/>
            <person name="Liu T."/>
            <person name="Pan Y.S."/>
            <person name="Xia L.Y."/>
            <person name="Li J."/>
            <person name="Zhao F."/>
            <person name="Cao W.C."/>
        </authorList>
    </citation>
    <scope>NUCLEOTIDE SEQUENCE [LARGE SCALE GENOMIC DNA]</scope>
    <source>
        <strain evidence="1">Iper-2018</strain>
    </source>
</reference>
<proteinExistence type="predicted"/>
<evidence type="ECO:0000313" key="2">
    <source>
        <dbReference type="Proteomes" id="UP000805193"/>
    </source>
</evidence>
<keyword evidence="2" id="KW-1185">Reference proteome</keyword>
<comment type="caution">
    <text evidence="1">The sequence shown here is derived from an EMBL/GenBank/DDBJ whole genome shotgun (WGS) entry which is preliminary data.</text>
</comment>
<name>A0AC60PMZ4_IXOPE</name>
<gene>
    <name evidence="1" type="ORF">HPB47_001847</name>
</gene>
<evidence type="ECO:0000313" key="1">
    <source>
        <dbReference type="EMBL" id="KAG0422323.1"/>
    </source>
</evidence>
<organism evidence="1 2">
    <name type="scientific">Ixodes persulcatus</name>
    <name type="common">Taiga tick</name>
    <dbReference type="NCBI Taxonomy" id="34615"/>
    <lineage>
        <taxon>Eukaryota</taxon>
        <taxon>Metazoa</taxon>
        <taxon>Ecdysozoa</taxon>
        <taxon>Arthropoda</taxon>
        <taxon>Chelicerata</taxon>
        <taxon>Arachnida</taxon>
        <taxon>Acari</taxon>
        <taxon>Parasitiformes</taxon>
        <taxon>Ixodida</taxon>
        <taxon>Ixodoidea</taxon>
        <taxon>Ixodidae</taxon>
        <taxon>Ixodinae</taxon>
        <taxon>Ixodes</taxon>
    </lineage>
</organism>
<dbReference type="Proteomes" id="UP000805193">
    <property type="component" value="Unassembled WGS sequence"/>
</dbReference>